<dbReference type="Gene3D" id="3.10.129.130">
    <property type="match status" value="1"/>
</dbReference>
<comment type="caution">
    <text evidence="1">The sequence shown here is derived from an EMBL/GenBank/DDBJ whole genome shotgun (WGS) entry which is preliminary data.</text>
</comment>
<organism evidence="1 2">
    <name type="scientific">Parablautia muri</name>
    <dbReference type="NCBI Taxonomy" id="2320879"/>
    <lineage>
        <taxon>Bacteria</taxon>
        <taxon>Bacillati</taxon>
        <taxon>Bacillota</taxon>
        <taxon>Clostridia</taxon>
        <taxon>Lachnospirales</taxon>
        <taxon>Lachnospiraceae</taxon>
        <taxon>Parablautia</taxon>
    </lineage>
</organism>
<evidence type="ECO:0000313" key="2">
    <source>
        <dbReference type="Proteomes" id="UP001154420"/>
    </source>
</evidence>
<reference evidence="1" key="1">
    <citation type="submission" date="2018-09" db="EMBL/GenBank/DDBJ databases">
        <title>Murine metabolic-syndrome-specific gut microbial biobank.</title>
        <authorList>
            <person name="Liu C."/>
        </authorList>
    </citation>
    <scope>NUCLEOTIDE SEQUENCE</scope>
    <source>
        <strain evidence="1">D42-62</strain>
    </source>
</reference>
<accession>A0A9X5BMU8</accession>
<name>A0A9X5BMU8_9FIRM</name>
<dbReference type="InterPro" id="IPR058108">
    <property type="entry name" value="CptIN-like"/>
</dbReference>
<dbReference type="AlphaFoldDB" id="A0A9X5BMU8"/>
<evidence type="ECO:0000313" key="1">
    <source>
        <dbReference type="EMBL" id="NBJ95647.1"/>
    </source>
</evidence>
<protein>
    <submittedName>
        <fullName evidence="1">Uncharacterized protein</fullName>
    </submittedName>
</protein>
<dbReference type="InterPro" id="IPR053735">
    <property type="entry name" value="Type_III_TA_endoRNase"/>
</dbReference>
<dbReference type="CDD" id="cd17492">
    <property type="entry name" value="toxin_CptN"/>
    <property type="match status" value="1"/>
</dbReference>
<dbReference type="OrthoDB" id="1682300at2"/>
<gene>
    <name evidence="1" type="ORF">D5281_24870</name>
</gene>
<keyword evidence="2" id="KW-1185">Reference proteome</keyword>
<proteinExistence type="predicted"/>
<dbReference type="Proteomes" id="UP001154420">
    <property type="component" value="Unassembled WGS sequence"/>
</dbReference>
<dbReference type="EMBL" id="QZDT01000141">
    <property type="protein sequence ID" value="NBJ95647.1"/>
    <property type="molecule type" value="Genomic_DNA"/>
</dbReference>
<dbReference type="NCBIfam" id="NF047359">
    <property type="entry name" value="CptIN"/>
    <property type="match status" value="1"/>
</dbReference>
<dbReference type="RefSeq" id="WP_160562500.1">
    <property type="nucleotide sequence ID" value="NZ_QZDT01000141.1"/>
</dbReference>
<sequence>MNIQSGFFYHIKDAFFEEVQDNSLMANKEDGNYRPHYLAIQDSQNPGIYWMVPVSSKFEKYQNIYSRQVARYKKCTKIVLGKCGGWDAAFLIQNAFPTTADYFDHIHTSKGVPLSLHDSTAKLIAENLSYNIRLHKRGIPLFYTDIDRIYHLMEEKLK</sequence>